<protein>
    <submittedName>
        <fullName evidence="1">Uncharacterized protein</fullName>
    </submittedName>
</protein>
<sequence>MYTTVASLPAGTPGREHLAALPATGRWAGQVDGTVRASVR</sequence>
<organism evidence="1 2">
    <name type="scientific">Microtetraspora glauca</name>
    <dbReference type="NCBI Taxonomy" id="1996"/>
    <lineage>
        <taxon>Bacteria</taxon>
        <taxon>Bacillati</taxon>
        <taxon>Actinomycetota</taxon>
        <taxon>Actinomycetes</taxon>
        <taxon>Streptosporangiales</taxon>
        <taxon>Streptosporangiaceae</taxon>
        <taxon>Microtetraspora</taxon>
    </lineage>
</organism>
<reference evidence="1 2" key="1">
    <citation type="submission" date="2024-06" db="EMBL/GenBank/DDBJ databases">
        <title>The Natural Products Discovery Center: Release of the First 8490 Sequenced Strains for Exploring Actinobacteria Biosynthetic Diversity.</title>
        <authorList>
            <person name="Kalkreuter E."/>
            <person name="Kautsar S.A."/>
            <person name="Yang D."/>
            <person name="Bader C.D."/>
            <person name="Teijaro C.N."/>
            <person name="Fluegel L."/>
            <person name="Davis C.M."/>
            <person name="Simpson J.R."/>
            <person name="Lauterbach L."/>
            <person name="Steele A.D."/>
            <person name="Gui C."/>
            <person name="Meng S."/>
            <person name="Li G."/>
            <person name="Viehrig K."/>
            <person name="Ye F."/>
            <person name="Su P."/>
            <person name="Kiefer A.F."/>
            <person name="Nichols A."/>
            <person name="Cepeda A.J."/>
            <person name="Yan W."/>
            <person name="Fan B."/>
            <person name="Jiang Y."/>
            <person name="Adhikari A."/>
            <person name="Zheng C.-J."/>
            <person name="Schuster L."/>
            <person name="Cowan T.M."/>
            <person name="Smanski M.J."/>
            <person name="Chevrette M.G."/>
            <person name="De Carvalho L.P.S."/>
            <person name="Shen B."/>
        </authorList>
    </citation>
    <scope>NUCLEOTIDE SEQUENCE [LARGE SCALE GENOMIC DNA]</scope>
    <source>
        <strain evidence="1 2">NPDC050100</strain>
    </source>
</reference>
<comment type="caution">
    <text evidence="1">The sequence shown here is derived from an EMBL/GenBank/DDBJ whole genome shotgun (WGS) entry which is preliminary data.</text>
</comment>
<accession>A0ABV3GPK0</accession>
<proteinExistence type="predicted"/>
<name>A0ABV3GPK0_MICGL</name>
<dbReference type="EMBL" id="JBFALK010000022">
    <property type="protein sequence ID" value="MEV0973554.1"/>
    <property type="molecule type" value="Genomic_DNA"/>
</dbReference>
<evidence type="ECO:0000313" key="1">
    <source>
        <dbReference type="EMBL" id="MEV0973554.1"/>
    </source>
</evidence>
<evidence type="ECO:0000313" key="2">
    <source>
        <dbReference type="Proteomes" id="UP001551675"/>
    </source>
</evidence>
<keyword evidence="2" id="KW-1185">Reference proteome</keyword>
<dbReference type="RefSeq" id="WP_358139280.1">
    <property type="nucleotide sequence ID" value="NZ_JBFALK010000022.1"/>
</dbReference>
<dbReference type="Proteomes" id="UP001551675">
    <property type="component" value="Unassembled WGS sequence"/>
</dbReference>
<gene>
    <name evidence="1" type="ORF">AB0I59_33545</name>
</gene>